<reference evidence="2" key="2">
    <citation type="submission" date="2015-01" db="EMBL/GenBank/DDBJ databases">
        <title>Evolutionary Origins and Diversification of the Mycorrhizal Mutualists.</title>
        <authorList>
            <consortium name="DOE Joint Genome Institute"/>
            <consortium name="Mycorrhizal Genomics Consortium"/>
            <person name="Kohler A."/>
            <person name="Kuo A."/>
            <person name="Nagy L.G."/>
            <person name="Floudas D."/>
            <person name="Copeland A."/>
            <person name="Barry K.W."/>
            <person name="Cichocki N."/>
            <person name="Veneault-Fourrey C."/>
            <person name="LaButti K."/>
            <person name="Lindquist E.A."/>
            <person name="Lipzen A."/>
            <person name="Lundell T."/>
            <person name="Morin E."/>
            <person name="Murat C."/>
            <person name="Riley R."/>
            <person name="Ohm R."/>
            <person name="Sun H."/>
            <person name="Tunlid A."/>
            <person name="Henrissat B."/>
            <person name="Grigoriev I.V."/>
            <person name="Hibbett D.S."/>
            <person name="Martin F."/>
        </authorList>
    </citation>
    <scope>NUCLEOTIDE SEQUENCE [LARGE SCALE GENOMIC DNA]</scope>
    <source>
        <strain evidence="2">LaAM-08-1</strain>
    </source>
</reference>
<organism evidence="1 2">
    <name type="scientific">Laccaria amethystina LaAM-08-1</name>
    <dbReference type="NCBI Taxonomy" id="1095629"/>
    <lineage>
        <taxon>Eukaryota</taxon>
        <taxon>Fungi</taxon>
        <taxon>Dikarya</taxon>
        <taxon>Basidiomycota</taxon>
        <taxon>Agaricomycotina</taxon>
        <taxon>Agaricomycetes</taxon>
        <taxon>Agaricomycetidae</taxon>
        <taxon>Agaricales</taxon>
        <taxon>Agaricineae</taxon>
        <taxon>Hydnangiaceae</taxon>
        <taxon>Laccaria</taxon>
    </lineage>
</organism>
<name>A0A0C9XD82_9AGAR</name>
<dbReference type="EMBL" id="KN838746">
    <property type="protein sequence ID" value="KIJ95691.1"/>
    <property type="molecule type" value="Genomic_DNA"/>
</dbReference>
<evidence type="ECO:0000313" key="1">
    <source>
        <dbReference type="EMBL" id="KIJ95691.1"/>
    </source>
</evidence>
<evidence type="ECO:0000313" key="2">
    <source>
        <dbReference type="Proteomes" id="UP000054477"/>
    </source>
</evidence>
<keyword evidence="2" id="KW-1185">Reference proteome</keyword>
<sequence length="72" mass="7879">MMVLVNIRNHGVTASRLKAQYSTFIRGRTAAFASKSRDLCQGIARTMTAQTTTSWSRTTTVATALAAQSVWK</sequence>
<protein>
    <submittedName>
        <fullName evidence="1">Uncharacterized protein</fullName>
    </submittedName>
</protein>
<gene>
    <name evidence="1" type="ORF">K443DRAFT_321028</name>
</gene>
<dbReference type="Proteomes" id="UP000054477">
    <property type="component" value="Unassembled WGS sequence"/>
</dbReference>
<accession>A0A0C9XD82</accession>
<reference evidence="1 2" key="1">
    <citation type="submission" date="2014-04" db="EMBL/GenBank/DDBJ databases">
        <authorList>
            <consortium name="DOE Joint Genome Institute"/>
            <person name="Kuo A."/>
            <person name="Kohler A."/>
            <person name="Nagy L.G."/>
            <person name="Floudas D."/>
            <person name="Copeland A."/>
            <person name="Barry K.W."/>
            <person name="Cichocki N."/>
            <person name="Veneault-Fourrey C."/>
            <person name="LaButti K."/>
            <person name="Lindquist E.A."/>
            <person name="Lipzen A."/>
            <person name="Lundell T."/>
            <person name="Morin E."/>
            <person name="Murat C."/>
            <person name="Sun H."/>
            <person name="Tunlid A."/>
            <person name="Henrissat B."/>
            <person name="Grigoriev I.V."/>
            <person name="Hibbett D.S."/>
            <person name="Martin F."/>
            <person name="Nordberg H.P."/>
            <person name="Cantor M.N."/>
            <person name="Hua S.X."/>
        </authorList>
    </citation>
    <scope>NUCLEOTIDE SEQUENCE [LARGE SCALE GENOMIC DNA]</scope>
    <source>
        <strain evidence="1 2">LaAM-08-1</strain>
    </source>
</reference>
<proteinExistence type="predicted"/>
<dbReference type="AlphaFoldDB" id="A0A0C9XD82"/>
<dbReference type="HOGENOM" id="CLU_2722605_0_0_1"/>